<dbReference type="InterPro" id="IPR010998">
    <property type="entry name" value="Integrase_recombinase_N"/>
</dbReference>
<keyword evidence="4" id="KW-0233">DNA recombination</keyword>
<dbReference type="GO" id="GO:0006310">
    <property type="term" value="P:DNA recombination"/>
    <property type="evidence" value="ECO:0007669"/>
    <property type="project" value="UniProtKB-KW"/>
</dbReference>
<dbReference type="GO" id="GO:0003677">
    <property type="term" value="F:DNA binding"/>
    <property type="evidence" value="ECO:0007669"/>
    <property type="project" value="UniProtKB-KW"/>
</dbReference>
<proteinExistence type="inferred from homology"/>
<gene>
    <name evidence="6" type="ORF">Sdiek1_2614</name>
</gene>
<dbReference type="InterPro" id="IPR050808">
    <property type="entry name" value="Phage_Integrase"/>
</dbReference>
<evidence type="ECO:0000256" key="4">
    <source>
        <dbReference type="ARBA" id="ARBA00023172"/>
    </source>
</evidence>
<dbReference type="Proteomes" id="UP000196005">
    <property type="component" value="Chromosome"/>
</dbReference>
<keyword evidence="7" id="KW-1185">Reference proteome</keyword>
<evidence type="ECO:0000256" key="3">
    <source>
        <dbReference type="ARBA" id="ARBA00023125"/>
    </source>
</evidence>
<dbReference type="OrthoDB" id="9775880at2"/>
<name>A0A1Y0HNR5_9BACT</name>
<reference evidence="7" key="1">
    <citation type="submission" date="2017-05" db="EMBL/GenBank/DDBJ databases">
        <title>Dechlorination kinetics govern the competition between two new strains of the genus Sulfurospirillum.</title>
        <authorList>
            <person name="Buttet G.F."/>
            <person name="Murray A.M."/>
            <person name="Goris T."/>
            <person name="Burion M."/>
            <person name="Lin B."/>
            <person name="Rolle M."/>
            <person name="Maillard J."/>
        </authorList>
    </citation>
    <scope>NUCLEOTIDE SEQUENCE [LARGE SCALE GENOMIC DNA]</scope>
    <source>
        <strain evidence="7">SL2-1</strain>
    </source>
</reference>
<dbReference type="KEGG" id="suls:Sdiek1_2614"/>
<keyword evidence="2" id="KW-0229">DNA integration</keyword>
<dbReference type="InterPro" id="IPR025166">
    <property type="entry name" value="Integrase_DNA_bind_dom"/>
</dbReference>
<dbReference type="InterPro" id="IPR038488">
    <property type="entry name" value="Integrase_DNA-bd_sf"/>
</dbReference>
<dbReference type="Pfam" id="PF00589">
    <property type="entry name" value="Phage_integrase"/>
    <property type="match status" value="1"/>
</dbReference>
<keyword evidence="3" id="KW-0238">DNA-binding</keyword>
<protein>
    <submittedName>
        <fullName evidence="6">Prophage integrase IntA</fullName>
    </submittedName>
</protein>
<dbReference type="AlphaFoldDB" id="A0A1Y0HNR5"/>
<feature type="domain" description="Tyr recombinase" evidence="5">
    <location>
        <begin position="209"/>
        <end position="399"/>
    </location>
</feature>
<dbReference type="GO" id="GO:0015074">
    <property type="term" value="P:DNA integration"/>
    <property type="evidence" value="ECO:0007669"/>
    <property type="project" value="UniProtKB-KW"/>
</dbReference>
<dbReference type="InterPro" id="IPR013762">
    <property type="entry name" value="Integrase-like_cat_sf"/>
</dbReference>
<dbReference type="PROSITE" id="PS51898">
    <property type="entry name" value="TYR_RECOMBINASE"/>
    <property type="match status" value="1"/>
</dbReference>
<dbReference type="CDD" id="cd00801">
    <property type="entry name" value="INT_P4_C"/>
    <property type="match status" value="1"/>
</dbReference>
<evidence type="ECO:0000256" key="1">
    <source>
        <dbReference type="ARBA" id="ARBA00008857"/>
    </source>
</evidence>
<dbReference type="PANTHER" id="PTHR30629">
    <property type="entry name" value="PROPHAGE INTEGRASE"/>
    <property type="match status" value="1"/>
</dbReference>
<dbReference type="EMBL" id="CP021416">
    <property type="protein sequence ID" value="ARU49762.1"/>
    <property type="molecule type" value="Genomic_DNA"/>
</dbReference>
<dbReference type="Gene3D" id="1.10.150.130">
    <property type="match status" value="1"/>
</dbReference>
<comment type="similarity">
    <text evidence="1">Belongs to the 'phage' integrase family.</text>
</comment>
<dbReference type="Gene3D" id="3.30.160.390">
    <property type="entry name" value="Integrase, DNA-binding domain"/>
    <property type="match status" value="1"/>
</dbReference>
<evidence type="ECO:0000313" key="6">
    <source>
        <dbReference type="EMBL" id="ARU49762.1"/>
    </source>
</evidence>
<sequence>MPRKVPPLTDMQVKKLKPQEKPYIVTDGQGLRLLILTDKKVWEFIYESPTEHKRRKTTFGTYPQTSLLEAREQRETYLKMIRKGIDPIDQKRTQKIEDQKVHESNFQNVVNGWLQAQEYRLGKETFKRKQALFENFVMPVFQERNIADITHKEIAILLEVKAQQHPETARRMYQYFDDLWRYACSREYCEVNVIANIHKRSTLPTPKVKHYPIITEPKPLKELINAIYRYSGHVSIKNALKFVLHVPLRASNLVTLKWAYIDFENRSLTIPRAEMKSKNADPRDFTLPLTHEAIAILKEQYLFTSHLEYVFHLNGSHINKESPTMALKRLGFNDEVNGRKQTVHSFRGTFRSLADTYQREHNCSYEAKEKALDHAVGGKTERAYNHKADHFKEITILLNWWSGYVLAMMEG</sequence>
<organism evidence="6 7">
    <name type="scientific">Sulfurospirillum diekertiae</name>
    <dbReference type="NCBI Taxonomy" id="1854492"/>
    <lineage>
        <taxon>Bacteria</taxon>
        <taxon>Pseudomonadati</taxon>
        <taxon>Campylobacterota</taxon>
        <taxon>Epsilonproteobacteria</taxon>
        <taxon>Campylobacterales</taxon>
        <taxon>Sulfurospirillaceae</taxon>
        <taxon>Sulfurospirillum</taxon>
    </lineage>
</organism>
<dbReference type="RefSeq" id="WP_087439456.1">
    <property type="nucleotide sequence ID" value="NZ_CP021416.1"/>
</dbReference>
<dbReference type="SUPFAM" id="SSF56349">
    <property type="entry name" value="DNA breaking-rejoining enzymes"/>
    <property type="match status" value="1"/>
</dbReference>
<evidence type="ECO:0000313" key="7">
    <source>
        <dbReference type="Proteomes" id="UP000196005"/>
    </source>
</evidence>
<dbReference type="InterPro" id="IPR053876">
    <property type="entry name" value="Phage_int_M"/>
</dbReference>
<evidence type="ECO:0000259" key="5">
    <source>
        <dbReference type="PROSITE" id="PS51898"/>
    </source>
</evidence>
<evidence type="ECO:0000256" key="2">
    <source>
        <dbReference type="ARBA" id="ARBA00022908"/>
    </source>
</evidence>
<dbReference type="Gene3D" id="1.10.443.10">
    <property type="entry name" value="Intergrase catalytic core"/>
    <property type="match status" value="1"/>
</dbReference>
<dbReference type="InterPro" id="IPR011010">
    <property type="entry name" value="DNA_brk_join_enz"/>
</dbReference>
<dbReference type="PANTHER" id="PTHR30629:SF2">
    <property type="entry name" value="PROPHAGE INTEGRASE INTS-RELATED"/>
    <property type="match status" value="1"/>
</dbReference>
<dbReference type="Pfam" id="PF13356">
    <property type="entry name" value="Arm-DNA-bind_3"/>
    <property type="match status" value="1"/>
</dbReference>
<accession>A0A1Y0HNR5</accession>
<dbReference type="InterPro" id="IPR002104">
    <property type="entry name" value="Integrase_catalytic"/>
</dbReference>
<dbReference type="Pfam" id="PF22022">
    <property type="entry name" value="Phage_int_M"/>
    <property type="match status" value="1"/>
</dbReference>